<gene>
    <name evidence="1" type="ORF">LQV63_08835</name>
</gene>
<protein>
    <submittedName>
        <fullName evidence="1">XkdX family protein</fullName>
    </submittedName>
</protein>
<dbReference type="InterPro" id="IPR010022">
    <property type="entry name" value="XkdX"/>
</dbReference>
<sequence>MNWFATIKRYYDMGIYKIEPEEPLYVGKFCESGKITPEQYHVITGDKYKAK</sequence>
<dbReference type="Proteomes" id="UP001199916">
    <property type="component" value="Unassembled WGS sequence"/>
</dbReference>
<comment type="caution">
    <text evidence="1">The sequence shown here is derived from an EMBL/GenBank/DDBJ whole genome shotgun (WGS) entry which is preliminary data.</text>
</comment>
<organism evidence="1 2">
    <name type="scientific">Paenibacillus profundus</name>
    <dbReference type="NCBI Taxonomy" id="1173085"/>
    <lineage>
        <taxon>Bacteria</taxon>
        <taxon>Bacillati</taxon>
        <taxon>Bacillota</taxon>
        <taxon>Bacilli</taxon>
        <taxon>Bacillales</taxon>
        <taxon>Paenibacillaceae</taxon>
        <taxon>Paenibacillus</taxon>
    </lineage>
</organism>
<reference evidence="1 2" key="1">
    <citation type="submission" date="2021-11" db="EMBL/GenBank/DDBJ databases">
        <title>Draft genome sequence of Paenibacillus profundus YoMME, a new Gram-positive bacteria with exoelectrogenic properties.</title>
        <authorList>
            <person name="Hubenova Y."/>
            <person name="Hubenova E."/>
            <person name="Manasiev Y."/>
            <person name="Peykov S."/>
            <person name="Mitov M."/>
        </authorList>
    </citation>
    <scope>NUCLEOTIDE SEQUENCE [LARGE SCALE GENOMIC DNA]</scope>
    <source>
        <strain evidence="1 2">YoMME</strain>
    </source>
</reference>
<dbReference type="RefSeq" id="WP_233696421.1">
    <property type="nucleotide sequence ID" value="NZ_JAJNBZ010000005.1"/>
</dbReference>
<evidence type="ECO:0000313" key="1">
    <source>
        <dbReference type="EMBL" id="MCE5169416.1"/>
    </source>
</evidence>
<accession>A0ABS8YGC7</accession>
<keyword evidence="2" id="KW-1185">Reference proteome</keyword>
<dbReference type="Pfam" id="PF09693">
    <property type="entry name" value="Phage_XkdX"/>
    <property type="match status" value="1"/>
</dbReference>
<proteinExistence type="predicted"/>
<name>A0ABS8YGC7_9BACL</name>
<dbReference type="EMBL" id="JAJNBZ010000005">
    <property type="protein sequence ID" value="MCE5169416.1"/>
    <property type="molecule type" value="Genomic_DNA"/>
</dbReference>
<dbReference type="NCBIfam" id="TIGR01669">
    <property type="entry name" value="phage_XkdX"/>
    <property type="match status" value="1"/>
</dbReference>
<evidence type="ECO:0000313" key="2">
    <source>
        <dbReference type="Proteomes" id="UP001199916"/>
    </source>
</evidence>